<evidence type="ECO:0000313" key="10">
    <source>
        <dbReference type="Proteomes" id="UP001367508"/>
    </source>
</evidence>
<evidence type="ECO:0000256" key="6">
    <source>
        <dbReference type="SAM" id="Coils"/>
    </source>
</evidence>
<evidence type="ECO:0000256" key="3">
    <source>
        <dbReference type="ARBA" id="ARBA00023125"/>
    </source>
</evidence>
<evidence type="ECO:0000256" key="1">
    <source>
        <dbReference type="ARBA" id="ARBA00004123"/>
    </source>
</evidence>
<dbReference type="Pfam" id="PF00319">
    <property type="entry name" value="SRF-TF"/>
    <property type="match status" value="1"/>
</dbReference>
<comment type="caution">
    <text evidence="9">The sequence shown here is derived from an EMBL/GenBank/DDBJ whole genome shotgun (WGS) entry which is preliminary data.</text>
</comment>
<protein>
    <submittedName>
        <fullName evidence="9">Uncharacterized protein</fullName>
    </submittedName>
</protein>
<dbReference type="PRINTS" id="PR00404">
    <property type="entry name" value="MADSDOMAIN"/>
</dbReference>
<dbReference type="InterPro" id="IPR036879">
    <property type="entry name" value="TF_MADSbox_sf"/>
</dbReference>
<evidence type="ECO:0000259" key="7">
    <source>
        <dbReference type="PROSITE" id="PS50066"/>
    </source>
</evidence>
<proteinExistence type="predicted"/>
<evidence type="ECO:0000313" key="9">
    <source>
        <dbReference type="EMBL" id="KAK7359358.1"/>
    </source>
</evidence>
<keyword evidence="3" id="KW-0238">DNA-binding</keyword>
<dbReference type="CDD" id="cd00265">
    <property type="entry name" value="MADS_MEF2_like"/>
    <property type="match status" value="1"/>
</dbReference>
<dbReference type="Gene3D" id="3.40.1810.10">
    <property type="entry name" value="Transcription factor, MADS-box"/>
    <property type="match status" value="1"/>
</dbReference>
<evidence type="ECO:0000256" key="4">
    <source>
        <dbReference type="ARBA" id="ARBA00023163"/>
    </source>
</evidence>
<keyword evidence="2" id="KW-0805">Transcription regulation</keyword>
<organism evidence="9 10">
    <name type="scientific">Canavalia gladiata</name>
    <name type="common">Sword bean</name>
    <name type="synonym">Dolichos gladiatus</name>
    <dbReference type="NCBI Taxonomy" id="3824"/>
    <lineage>
        <taxon>Eukaryota</taxon>
        <taxon>Viridiplantae</taxon>
        <taxon>Streptophyta</taxon>
        <taxon>Embryophyta</taxon>
        <taxon>Tracheophyta</taxon>
        <taxon>Spermatophyta</taxon>
        <taxon>Magnoliopsida</taxon>
        <taxon>eudicotyledons</taxon>
        <taxon>Gunneridae</taxon>
        <taxon>Pentapetalae</taxon>
        <taxon>rosids</taxon>
        <taxon>fabids</taxon>
        <taxon>Fabales</taxon>
        <taxon>Fabaceae</taxon>
        <taxon>Papilionoideae</taxon>
        <taxon>50 kb inversion clade</taxon>
        <taxon>NPAAA clade</taxon>
        <taxon>indigoferoid/millettioid clade</taxon>
        <taxon>Phaseoleae</taxon>
        <taxon>Canavalia</taxon>
    </lineage>
</organism>
<keyword evidence="4" id="KW-0804">Transcription</keyword>
<dbReference type="GO" id="GO:0046983">
    <property type="term" value="F:protein dimerization activity"/>
    <property type="evidence" value="ECO:0007669"/>
    <property type="project" value="InterPro"/>
</dbReference>
<dbReference type="GO" id="GO:0005634">
    <property type="term" value="C:nucleus"/>
    <property type="evidence" value="ECO:0007669"/>
    <property type="project" value="UniProtKB-SubCell"/>
</dbReference>
<dbReference type="InterPro" id="IPR050142">
    <property type="entry name" value="MADS-box/MEF2_TF"/>
</dbReference>
<accession>A0AAN9RA47</accession>
<keyword evidence="6" id="KW-0175">Coiled coil</keyword>
<sequence length="186" mass="21047">MGKRKVEIKRIEDKSTRQVTFTKRRNGLMKKARELSILCDAKVAVVIFSGTGKLFELCNGDSLARVLHRYGDHTGADNPSSKPELQFEIADIWSGAAFSQLVKRHFGVCEPEHLSVTNLMELEKLIHTALSQIRSAKMRLMMESAVNLRKKVHILRKENELLEKQIAAHENGNEVNKVARNLFPGL</sequence>
<dbReference type="PROSITE" id="PS50066">
    <property type="entry name" value="MADS_BOX_2"/>
    <property type="match status" value="1"/>
</dbReference>
<feature type="domain" description="MADS-box" evidence="7">
    <location>
        <begin position="1"/>
        <end position="61"/>
    </location>
</feature>
<dbReference type="SUPFAM" id="SSF55455">
    <property type="entry name" value="SRF-like"/>
    <property type="match status" value="1"/>
</dbReference>
<evidence type="ECO:0000256" key="2">
    <source>
        <dbReference type="ARBA" id="ARBA00023015"/>
    </source>
</evidence>
<dbReference type="Pfam" id="PF01486">
    <property type="entry name" value="K-box"/>
    <property type="match status" value="1"/>
</dbReference>
<dbReference type="EMBL" id="JAYMYQ010000001">
    <property type="protein sequence ID" value="KAK7359358.1"/>
    <property type="molecule type" value="Genomic_DNA"/>
</dbReference>
<keyword evidence="5" id="KW-0539">Nucleus</keyword>
<keyword evidence="10" id="KW-1185">Reference proteome</keyword>
<reference evidence="9 10" key="1">
    <citation type="submission" date="2024-01" db="EMBL/GenBank/DDBJ databases">
        <title>The genomes of 5 underutilized Papilionoideae crops provide insights into root nodulation and disease resistanc.</title>
        <authorList>
            <person name="Jiang F."/>
        </authorList>
    </citation>
    <scope>NUCLEOTIDE SEQUENCE [LARGE SCALE GENOMIC DNA]</scope>
    <source>
        <strain evidence="9">LVBAO_FW01</strain>
        <tissue evidence="9">Leaves</tissue>
    </source>
</reference>
<name>A0AAN9RA47_CANGL</name>
<dbReference type="PANTHER" id="PTHR48019">
    <property type="entry name" value="SERUM RESPONSE FACTOR HOMOLOG"/>
    <property type="match status" value="1"/>
</dbReference>
<gene>
    <name evidence="9" type="ORF">VNO77_01313</name>
</gene>
<dbReference type="InterPro" id="IPR002487">
    <property type="entry name" value="TF_Kbox"/>
</dbReference>
<comment type="subcellular location">
    <subcellularLocation>
        <location evidence="1">Nucleus</location>
    </subcellularLocation>
</comment>
<evidence type="ECO:0000259" key="8">
    <source>
        <dbReference type="PROSITE" id="PS51297"/>
    </source>
</evidence>
<dbReference type="InterPro" id="IPR033896">
    <property type="entry name" value="MEF2-like_N"/>
</dbReference>
<dbReference type="InterPro" id="IPR002100">
    <property type="entry name" value="TF_MADSbox"/>
</dbReference>
<dbReference type="GO" id="GO:0045944">
    <property type="term" value="P:positive regulation of transcription by RNA polymerase II"/>
    <property type="evidence" value="ECO:0007669"/>
    <property type="project" value="InterPro"/>
</dbReference>
<dbReference type="Proteomes" id="UP001367508">
    <property type="component" value="Unassembled WGS sequence"/>
</dbReference>
<feature type="domain" description="K-box" evidence="8">
    <location>
        <begin position="82"/>
        <end position="172"/>
    </location>
</feature>
<dbReference type="SMART" id="SM00432">
    <property type="entry name" value="MADS"/>
    <property type="match status" value="1"/>
</dbReference>
<dbReference type="AlphaFoldDB" id="A0AAN9RA47"/>
<dbReference type="PROSITE" id="PS51297">
    <property type="entry name" value="K_BOX"/>
    <property type="match status" value="1"/>
</dbReference>
<dbReference type="GO" id="GO:0003700">
    <property type="term" value="F:DNA-binding transcription factor activity"/>
    <property type="evidence" value="ECO:0007669"/>
    <property type="project" value="InterPro"/>
</dbReference>
<feature type="coiled-coil region" evidence="6">
    <location>
        <begin position="119"/>
        <end position="172"/>
    </location>
</feature>
<dbReference type="GO" id="GO:0000977">
    <property type="term" value="F:RNA polymerase II transcription regulatory region sequence-specific DNA binding"/>
    <property type="evidence" value="ECO:0007669"/>
    <property type="project" value="InterPro"/>
</dbReference>
<evidence type="ECO:0000256" key="5">
    <source>
        <dbReference type="ARBA" id="ARBA00023242"/>
    </source>
</evidence>